<dbReference type="PANTHER" id="PTHR11002:SF19">
    <property type="entry name" value="BETA CARBONIC ANHYDRASE 6, MITOCHONDRIAL"/>
    <property type="match status" value="1"/>
</dbReference>
<sequence length="336" mass="38430">MVWPIRSRISSLLCSKAPLVGSYIYDSCGCLRFSAPTSSSITRHWPKIMDWVQMDRCRAAASLPSIKEKQPESHSNRVRLGQEIKGLDEGNMAEIDSYQNLFGLMKQRFLSFKSQKYIKELEHFEALAEAQFPKFMVIACADSRVCPSNILGFQPGEVFMIRNIANLVPVMKNGPSECNAALQFAVTTLQVHLFIKLAWVEEYLEDFVENILVIGHSSCAGIEALMNMQEDAESRNFIHKWVANGKLAKQRTKAATAHLSFDQQCKFCEKESINQSLLNLLSYPWIQDRVRKELLSLHGGYYNFSNCSFEKWTLDFKQCNVEEGSSYVVKEQEFWC</sequence>
<dbReference type="Gene3D" id="3.40.1050.10">
    <property type="entry name" value="Carbonic anhydrase"/>
    <property type="match status" value="1"/>
</dbReference>
<dbReference type="GO" id="GO:0008270">
    <property type="term" value="F:zinc ion binding"/>
    <property type="evidence" value="ECO:0007669"/>
    <property type="project" value="UniProtKB-UniRule"/>
</dbReference>
<evidence type="ECO:0000256" key="4">
    <source>
        <dbReference type="ARBA" id="ARBA00022799"/>
    </source>
</evidence>
<dbReference type="InterPro" id="IPR045066">
    <property type="entry name" value="Beta_CA_cladeB"/>
</dbReference>
<evidence type="ECO:0000256" key="2">
    <source>
        <dbReference type="ARBA" id="ARBA00006217"/>
    </source>
</evidence>
<dbReference type="InterPro" id="IPR015892">
    <property type="entry name" value="Carbonic_anhydrase_CS"/>
</dbReference>
<dbReference type="FunFam" id="3.40.1050.10:FF:000003">
    <property type="entry name" value="Carbonic anhydrase"/>
    <property type="match status" value="1"/>
</dbReference>
<comment type="catalytic activity">
    <reaction evidence="7 9">
        <text>hydrogencarbonate + H(+) = CO2 + H2O</text>
        <dbReference type="Rhea" id="RHEA:10748"/>
        <dbReference type="ChEBI" id="CHEBI:15377"/>
        <dbReference type="ChEBI" id="CHEBI:15378"/>
        <dbReference type="ChEBI" id="CHEBI:16526"/>
        <dbReference type="ChEBI" id="CHEBI:17544"/>
        <dbReference type="EC" id="4.2.1.1"/>
    </reaction>
</comment>
<feature type="binding site" evidence="8">
    <location>
        <position position="219"/>
    </location>
    <ligand>
        <name>Zn(2+)</name>
        <dbReference type="ChEBI" id="CHEBI:29105"/>
    </ligand>
</feature>
<comment type="function">
    <text evidence="1 9">Reversible hydration of carbon dioxide.</text>
</comment>
<comment type="similarity">
    <text evidence="2 9">Belongs to the beta-class carbonic anhydrase family.</text>
</comment>
<evidence type="ECO:0000256" key="3">
    <source>
        <dbReference type="ARBA" id="ARBA00012925"/>
    </source>
</evidence>
<dbReference type="SUPFAM" id="SSF53056">
    <property type="entry name" value="beta-carbonic anhydrase, cab"/>
    <property type="match status" value="1"/>
</dbReference>
<dbReference type="PROSITE" id="PS00704">
    <property type="entry name" value="PROK_CO2_ANHYDRASE_1"/>
    <property type="match status" value="1"/>
</dbReference>
<gene>
    <name evidence="10" type="ORF">D0Y65_004649</name>
</gene>
<dbReference type="GO" id="GO:0004089">
    <property type="term" value="F:carbonate dehydratase activity"/>
    <property type="evidence" value="ECO:0007669"/>
    <property type="project" value="UniProtKB-UniRule"/>
</dbReference>
<evidence type="ECO:0000256" key="5">
    <source>
        <dbReference type="ARBA" id="ARBA00022833"/>
    </source>
</evidence>
<evidence type="ECO:0000313" key="10">
    <source>
        <dbReference type="EMBL" id="RZC26057.1"/>
    </source>
</evidence>
<evidence type="ECO:0000256" key="1">
    <source>
        <dbReference type="ARBA" id="ARBA00002904"/>
    </source>
</evidence>
<dbReference type="Pfam" id="PF00484">
    <property type="entry name" value="Pro_CA"/>
    <property type="match status" value="2"/>
</dbReference>
<name>A0A445LT69_GLYSO</name>
<evidence type="ECO:0000256" key="8">
    <source>
        <dbReference type="PIRSR" id="PIRSR601765-1"/>
    </source>
</evidence>
<keyword evidence="4" id="KW-0702">S-nitrosylation</keyword>
<dbReference type="EC" id="4.2.1.1" evidence="3 9"/>
<dbReference type="EMBL" id="QZWG01000002">
    <property type="protein sequence ID" value="RZC26057.1"/>
    <property type="molecule type" value="Genomic_DNA"/>
</dbReference>
<dbReference type="CDD" id="cd00884">
    <property type="entry name" value="beta_CA_cladeB"/>
    <property type="match status" value="1"/>
</dbReference>
<feature type="binding site" evidence="8">
    <location>
        <position position="142"/>
    </location>
    <ligand>
        <name>Zn(2+)</name>
        <dbReference type="ChEBI" id="CHEBI:29105"/>
    </ligand>
</feature>
<evidence type="ECO:0000256" key="6">
    <source>
        <dbReference type="ARBA" id="ARBA00023239"/>
    </source>
</evidence>
<keyword evidence="11" id="KW-1185">Reference proteome</keyword>
<dbReference type="SMART" id="SM00947">
    <property type="entry name" value="Pro_CA"/>
    <property type="match status" value="1"/>
</dbReference>
<protein>
    <recommendedName>
        <fullName evidence="3 9">Carbonic anhydrase</fullName>
        <ecNumber evidence="3 9">4.2.1.1</ecNumber>
    </recommendedName>
    <alternativeName>
        <fullName evidence="9">Carbonate dehydratase</fullName>
    </alternativeName>
</protein>
<keyword evidence="6 9" id="KW-0456">Lyase</keyword>
<evidence type="ECO:0000256" key="7">
    <source>
        <dbReference type="ARBA" id="ARBA00048348"/>
    </source>
</evidence>
<proteinExistence type="inferred from homology"/>
<evidence type="ECO:0000313" key="11">
    <source>
        <dbReference type="Proteomes" id="UP000289340"/>
    </source>
</evidence>
<dbReference type="PANTHER" id="PTHR11002">
    <property type="entry name" value="CARBONIC ANHYDRASE"/>
    <property type="match status" value="1"/>
</dbReference>
<dbReference type="AlphaFoldDB" id="A0A445LT69"/>
<feature type="binding site" evidence="8">
    <location>
        <position position="140"/>
    </location>
    <ligand>
        <name>Zn(2+)</name>
        <dbReference type="ChEBI" id="CHEBI:29105"/>
    </ligand>
</feature>
<comment type="cofactor">
    <cofactor evidence="8">
        <name>Zn(2+)</name>
        <dbReference type="ChEBI" id="CHEBI:29105"/>
    </cofactor>
    <text evidence="8">Binds 1 zinc ion per subunit.</text>
</comment>
<dbReference type="GO" id="GO:0015976">
    <property type="term" value="P:carbon utilization"/>
    <property type="evidence" value="ECO:0007669"/>
    <property type="project" value="InterPro"/>
</dbReference>
<keyword evidence="5 8" id="KW-0862">Zinc</keyword>
<evidence type="ECO:0000256" key="9">
    <source>
        <dbReference type="RuleBase" id="RU003956"/>
    </source>
</evidence>
<organism evidence="10 11">
    <name type="scientific">Glycine soja</name>
    <name type="common">Wild soybean</name>
    <dbReference type="NCBI Taxonomy" id="3848"/>
    <lineage>
        <taxon>Eukaryota</taxon>
        <taxon>Viridiplantae</taxon>
        <taxon>Streptophyta</taxon>
        <taxon>Embryophyta</taxon>
        <taxon>Tracheophyta</taxon>
        <taxon>Spermatophyta</taxon>
        <taxon>Magnoliopsida</taxon>
        <taxon>eudicotyledons</taxon>
        <taxon>Gunneridae</taxon>
        <taxon>Pentapetalae</taxon>
        <taxon>rosids</taxon>
        <taxon>fabids</taxon>
        <taxon>Fabales</taxon>
        <taxon>Fabaceae</taxon>
        <taxon>Papilionoideae</taxon>
        <taxon>50 kb inversion clade</taxon>
        <taxon>NPAAA clade</taxon>
        <taxon>indigoferoid/millettioid clade</taxon>
        <taxon>Phaseoleae</taxon>
        <taxon>Glycine</taxon>
        <taxon>Glycine subgen. Soja</taxon>
    </lineage>
</organism>
<keyword evidence="8" id="KW-0479">Metal-binding</keyword>
<reference evidence="10 11" key="1">
    <citation type="submission" date="2018-09" db="EMBL/GenBank/DDBJ databases">
        <title>A high-quality reference genome of wild soybean provides a powerful tool to mine soybean genomes.</title>
        <authorList>
            <person name="Xie M."/>
            <person name="Chung C.Y.L."/>
            <person name="Li M.-W."/>
            <person name="Wong F.-L."/>
            <person name="Chan T.-F."/>
            <person name="Lam H.-M."/>
        </authorList>
    </citation>
    <scope>NUCLEOTIDE SEQUENCE [LARGE SCALE GENOMIC DNA]</scope>
    <source>
        <strain evidence="11">cv. W05</strain>
        <tissue evidence="10">Hypocotyl of etiolated seedlings</tissue>
    </source>
</reference>
<comment type="caution">
    <text evidence="10">The sequence shown here is derived from an EMBL/GenBank/DDBJ whole genome shotgun (WGS) entry which is preliminary data.</text>
</comment>
<dbReference type="Proteomes" id="UP000289340">
    <property type="component" value="Chromosome 2"/>
</dbReference>
<dbReference type="InterPro" id="IPR036874">
    <property type="entry name" value="Carbonic_anhydrase_sf"/>
</dbReference>
<dbReference type="InterPro" id="IPR001765">
    <property type="entry name" value="Carbonic_anhydrase"/>
</dbReference>
<accession>A0A445LT69</accession>
<feature type="binding site" evidence="8">
    <location>
        <position position="216"/>
    </location>
    <ligand>
        <name>Zn(2+)</name>
        <dbReference type="ChEBI" id="CHEBI:29105"/>
    </ligand>
</feature>